<protein>
    <recommendedName>
        <fullName evidence="3">Tc1-like transposase DDE domain-containing protein</fullName>
    </recommendedName>
</protein>
<dbReference type="PANTHER" id="PTHR47169:SF2">
    <property type="entry name" value="OS01G0541250 PROTEIN"/>
    <property type="match status" value="1"/>
</dbReference>
<evidence type="ECO:0000313" key="2">
    <source>
        <dbReference type="Proteomes" id="UP000266643"/>
    </source>
</evidence>
<accession>A0A397CBJ2</accession>
<evidence type="ECO:0008006" key="3">
    <source>
        <dbReference type="Google" id="ProtNLM"/>
    </source>
</evidence>
<proteinExistence type="predicted"/>
<reference evidence="1 2" key="1">
    <citation type="submission" date="2018-08" db="EMBL/GenBank/DDBJ databases">
        <title>Aphanomyces genome sequencing and annotation.</title>
        <authorList>
            <person name="Minardi D."/>
            <person name="Oidtmann B."/>
            <person name="Van Der Giezen M."/>
            <person name="Studholme D.J."/>
        </authorList>
    </citation>
    <scope>NUCLEOTIDE SEQUENCE [LARGE SCALE GENOMIC DNA]</scope>
    <source>
        <strain evidence="1 2">D2</strain>
    </source>
</reference>
<name>A0A397CBJ2_APHAT</name>
<gene>
    <name evidence="1" type="ORF">DYB30_002754</name>
</gene>
<dbReference type="VEuPathDB" id="FungiDB:H257_18925"/>
<evidence type="ECO:0000313" key="1">
    <source>
        <dbReference type="EMBL" id="RHY39373.1"/>
    </source>
</evidence>
<dbReference type="PANTHER" id="PTHR47169">
    <property type="entry name" value="OS01G0541250 PROTEIN"/>
    <property type="match status" value="1"/>
</dbReference>
<dbReference type="InterPro" id="IPR036397">
    <property type="entry name" value="RNaseH_sf"/>
</dbReference>
<dbReference type="EMBL" id="QUTD01011748">
    <property type="protein sequence ID" value="RHY39373.1"/>
    <property type="molecule type" value="Genomic_DNA"/>
</dbReference>
<sequence>MRKGQHKKNLTDGECNNLVQHLLTRCTSSGKLPKGVAEDMGKLFDCTPTTVRRIWRRASVDLSGSKTICATVHQRKKGQSGRKRMYTDIPERIQAIPQSRRNCFRSIAYALNIPKSTLHVYFKRGVIAKYSSVLKPSLTESNKVCRLNWAIKHVTDIDRAKYFDPMNDTVHVDEKWFFITRLQKKIYGAPGEKIKQRSCKSKRHLLKVIFLSAVARPRWDQAKGEWFDGKIGTWHFTEVVPAQRRSCRRDAGTPAMKTVTVTRDTYKAMIIDNVIPAIRSKWPSDETKRVKIQQDNARPHVPPSDAAIVAACKAMGWDMEVVFQPPNSPDLNVLDLGFFRAIQTLQVEKHSSSIEDIVAATDAAWAAVSTTTLNKNFLTLQRCLQEVILDTGGNDYKIPHMKKDVLLARGRLPEMVSCERNAWRVGCAYLSRVDYAAHMEKLDREVQESMEMGVICTQIEALTIYNDTEVHDDIVAALGLVQLSE</sequence>
<comment type="caution">
    <text evidence="1">The sequence shown here is derived from an EMBL/GenBank/DDBJ whole genome shotgun (WGS) entry which is preliminary data.</text>
</comment>
<organism evidence="1 2">
    <name type="scientific">Aphanomyces astaci</name>
    <name type="common">Crayfish plague agent</name>
    <dbReference type="NCBI Taxonomy" id="112090"/>
    <lineage>
        <taxon>Eukaryota</taxon>
        <taxon>Sar</taxon>
        <taxon>Stramenopiles</taxon>
        <taxon>Oomycota</taxon>
        <taxon>Saprolegniomycetes</taxon>
        <taxon>Saprolegniales</taxon>
        <taxon>Verrucalvaceae</taxon>
        <taxon>Aphanomyces</taxon>
    </lineage>
</organism>
<dbReference type="Proteomes" id="UP000266643">
    <property type="component" value="Unassembled WGS sequence"/>
</dbReference>
<dbReference type="AlphaFoldDB" id="A0A397CBJ2"/>
<dbReference type="Gene3D" id="3.30.420.10">
    <property type="entry name" value="Ribonuclease H-like superfamily/Ribonuclease H"/>
    <property type="match status" value="1"/>
</dbReference>
<dbReference type="GO" id="GO:0003676">
    <property type="term" value="F:nucleic acid binding"/>
    <property type="evidence" value="ECO:0007669"/>
    <property type="project" value="InterPro"/>
</dbReference>